<dbReference type="Proteomes" id="UP000062398">
    <property type="component" value="Chromosome"/>
</dbReference>
<dbReference type="EMBL" id="CP012176">
    <property type="protein sequence ID" value="AKV83298.1"/>
    <property type="molecule type" value="Genomic_DNA"/>
</dbReference>
<protein>
    <submittedName>
        <fullName evidence="2">PilT protein domain protein</fullName>
    </submittedName>
    <submittedName>
        <fullName evidence="3">Twitching motility protein PilT</fullName>
    </submittedName>
</protein>
<dbReference type="Proteomes" id="UP000061362">
    <property type="component" value="Chromosome"/>
</dbReference>
<dbReference type="EMBL" id="CP012173">
    <property type="protein sequence ID" value="AKV76563.1"/>
    <property type="molecule type" value="Genomic_DNA"/>
</dbReference>
<dbReference type="EMBL" id="CP008822">
    <property type="protein sequence ID" value="AIM27450.1"/>
    <property type="molecule type" value="Genomic_DNA"/>
</dbReference>
<evidence type="ECO:0000313" key="5">
    <source>
        <dbReference type="EMBL" id="AKV78815.1"/>
    </source>
</evidence>
<dbReference type="Proteomes" id="UP000062475">
    <property type="component" value="Chromosome"/>
</dbReference>
<gene>
    <name evidence="2" type="ORF">HA72_1307</name>
    <name evidence="3" type="ORF">MsedA_1325</name>
    <name evidence="4" type="ORF">MsedB_1327</name>
    <name evidence="5" type="ORF">MsedC_1325</name>
    <name evidence="6" type="ORF">MsedD_1326</name>
    <name evidence="7" type="ORF">MsedE_1331</name>
</gene>
<reference evidence="10 11" key="2">
    <citation type="journal article" date="2015" name="Genome Announc.">
        <title>Complete Genome Sequences of Evolved Arsenate-Resistant Metallosphaera sedula Strains.</title>
        <authorList>
            <person name="Ai C."/>
            <person name="McCarthy S."/>
            <person name="Schackwitz W."/>
            <person name="Martin J."/>
            <person name="Lipzen A."/>
            <person name="Blum P."/>
        </authorList>
    </citation>
    <scope>NUCLEOTIDE SEQUENCE [LARGE SCALE GENOMIC DNA]</scope>
    <source>
        <strain evidence="5 11">ARS120-1</strain>
        <strain evidence="6 10">ARS120-2</strain>
        <strain evidence="3 13">ARS50-1</strain>
        <strain evidence="4 12">ARS50-2</strain>
    </source>
</reference>
<dbReference type="RefSeq" id="WP_012021252.1">
    <property type="nucleotide sequence ID" value="NZ_AP019770.1"/>
</dbReference>
<dbReference type="Pfam" id="PF01850">
    <property type="entry name" value="PIN"/>
    <property type="match status" value="1"/>
</dbReference>
<name>A0A088E7Y6_9CREN</name>
<evidence type="ECO:0000313" key="13">
    <source>
        <dbReference type="Proteomes" id="UP000068832"/>
    </source>
</evidence>
<dbReference type="EMBL" id="CP012172">
    <property type="protein sequence ID" value="AKV74324.1"/>
    <property type="molecule type" value="Genomic_DNA"/>
</dbReference>
<dbReference type="SMART" id="SM00670">
    <property type="entry name" value="PINc"/>
    <property type="match status" value="1"/>
</dbReference>
<dbReference type="InterPro" id="IPR052106">
    <property type="entry name" value="PINc/VapC_TA"/>
</dbReference>
<evidence type="ECO:0000313" key="10">
    <source>
        <dbReference type="Proteomes" id="UP000061362"/>
    </source>
</evidence>
<proteinExistence type="predicted"/>
<dbReference type="EMBL" id="CP012175">
    <property type="protein sequence ID" value="AKV81060.1"/>
    <property type="molecule type" value="Genomic_DNA"/>
</dbReference>
<dbReference type="GeneID" id="91755806"/>
<dbReference type="PANTHER" id="PTHR38826">
    <property type="entry name" value="RIBONUCLEASE VAPC13"/>
    <property type="match status" value="1"/>
</dbReference>
<evidence type="ECO:0000313" key="7">
    <source>
        <dbReference type="EMBL" id="AKV83298.1"/>
    </source>
</evidence>
<evidence type="ECO:0000313" key="11">
    <source>
        <dbReference type="Proteomes" id="UP000062398"/>
    </source>
</evidence>
<dbReference type="EMBL" id="CP012174">
    <property type="protein sequence ID" value="AKV78815.1"/>
    <property type="molecule type" value="Genomic_DNA"/>
</dbReference>
<evidence type="ECO:0000313" key="4">
    <source>
        <dbReference type="EMBL" id="AKV76563.1"/>
    </source>
</evidence>
<reference evidence="2 8" key="1">
    <citation type="journal article" date="2014" name="J. Bacteriol.">
        <title>Role of an Archaeal PitA Transporter in the Copper and Arsenic Resistance of Metallosphaera sedula, an Extreme Thermoacidophile.</title>
        <authorList>
            <person name="McCarthy S."/>
            <person name="Ai C."/>
            <person name="Wheaton G."/>
            <person name="Tevatia R."/>
            <person name="Eckrich V."/>
            <person name="Kelly R."/>
            <person name="Blum P."/>
        </authorList>
    </citation>
    <scope>NUCLEOTIDE SEQUENCE [LARGE SCALE GENOMIC DNA]</scope>
    <source>
        <strain evidence="2 8">CuR1</strain>
    </source>
</reference>
<dbReference type="Proteomes" id="UP000068832">
    <property type="component" value="Chromosome"/>
</dbReference>
<evidence type="ECO:0000313" key="8">
    <source>
        <dbReference type="Proteomes" id="UP000029084"/>
    </source>
</evidence>
<dbReference type="PATRIC" id="fig|43687.5.peg.1427"/>
<dbReference type="OMA" id="EIERIWI"/>
<dbReference type="OrthoDB" id="40200at2157"/>
<sequence length="129" mass="15076">MIFLDANFLVYLNLGVDPVKSFYLRILSNESMGVDPLVLDEVIYVSRKKYGVNFGDTLRFLDELVLPYVVVFPISLREYQVSKELITRYSLYPSDAFHVAVMLNNSIKKILTEDSDFEKIKEIERIWIK</sequence>
<accession>A0A088E7Y6</accession>
<dbReference type="PANTHER" id="PTHR38826:SF5">
    <property type="entry name" value="RIBONUCLEASE VAPC13"/>
    <property type="match status" value="1"/>
</dbReference>
<dbReference type="Proteomes" id="UP000029084">
    <property type="component" value="Chromosome"/>
</dbReference>
<dbReference type="AlphaFoldDB" id="A0A088E7Y6"/>
<feature type="domain" description="PIN" evidence="1">
    <location>
        <begin position="1"/>
        <end position="119"/>
    </location>
</feature>
<dbReference type="InterPro" id="IPR029060">
    <property type="entry name" value="PIN-like_dom_sf"/>
</dbReference>
<evidence type="ECO:0000259" key="1">
    <source>
        <dbReference type="SMART" id="SM00670"/>
    </source>
</evidence>
<reference evidence="7 9" key="3">
    <citation type="submission" date="2015-07" db="EMBL/GenBank/DDBJ databases">
        <title>Physiological, transcriptional responses and genome re-sequencing of acid resistant extremely thermoacidophilic Metallosphaera sedula SARC-M1.</title>
        <authorList>
            <person name="Ai C."/>
            <person name="McCarthy S."/>
            <person name="Eckrich V."/>
            <person name="Rudrappa D."/>
            <person name="Qiu G."/>
            <person name="Blum P."/>
        </authorList>
    </citation>
    <scope>NUCLEOTIDE SEQUENCE [LARGE SCALE GENOMIC DNA]</scope>
    <source>
        <strain evidence="7 9">SARC-M1</strain>
    </source>
</reference>
<dbReference type="SUPFAM" id="SSF88723">
    <property type="entry name" value="PIN domain-like"/>
    <property type="match status" value="1"/>
</dbReference>
<dbReference type="Proteomes" id="UP000056255">
    <property type="component" value="Chromosome"/>
</dbReference>
<evidence type="ECO:0000313" key="12">
    <source>
        <dbReference type="Proteomes" id="UP000062475"/>
    </source>
</evidence>
<dbReference type="Gene3D" id="3.40.50.1010">
    <property type="entry name" value="5'-nuclease"/>
    <property type="match status" value="1"/>
</dbReference>
<evidence type="ECO:0000313" key="6">
    <source>
        <dbReference type="EMBL" id="AKV81060.1"/>
    </source>
</evidence>
<evidence type="ECO:0000313" key="3">
    <source>
        <dbReference type="EMBL" id="AKV74324.1"/>
    </source>
</evidence>
<dbReference type="InterPro" id="IPR002716">
    <property type="entry name" value="PIN_dom"/>
</dbReference>
<evidence type="ECO:0000313" key="2">
    <source>
        <dbReference type="EMBL" id="AIM27450.1"/>
    </source>
</evidence>
<evidence type="ECO:0000313" key="9">
    <source>
        <dbReference type="Proteomes" id="UP000056255"/>
    </source>
</evidence>
<organism evidence="2 8">
    <name type="scientific">Metallosphaera sedula</name>
    <dbReference type="NCBI Taxonomy" id="43687"/>
    <lineage>
        <taxon>Archaea</taxon>
        <taxon>Thermoproteota</taxon>
        <taxon>Thermoprotei</taxon>
        <taxon>Sulfolobales</taxon>
        <taxon>Sulfolobaceae</taxon>
        <taxon>Metallosphaera</taxon>
    </lineage>
</organism>